<dbReference type="Proteomes" id="UP000481858">
    <property type="component" value="Unassembled WGS sequence"/>
</dbReference>
<dbReference type="SUPFAM" id="SSF55729">
    <property type="entry name" value="Acyl-CoA N-acyltransferases (Nat)"/>
    <property type="match status" value="1"/>
</dbReference>
<feature type="domain" description="N-acetyltransferase" evidence="1">
    <location>
        <begin position="16"/>
        <end position="80"/>
    </location>
</feature>
<dbReference type="InterPro" id="IPR000182">
    <property type="entry name" value="GNAT_dom"/>
</dbReference>
<accession>A0A7C8IMG0</accession>
<organism evidence="2 3">
    <name type="scientific">Xylaria multiplex</name>
    <dbReference type="NCBI Taxonomy" id="323545"/>
    <lineage>
        <taxon>Eukaryota</taxon>
        <taxon>Fungi</taxon>
        <taxon>Dikarya</taxon>
        <taxon>Ascomycota</taxon>
        <taxon>Pezizomycotina</taxon>
        <taxon>Sordariomycetes</taxon>
        <taxon>Xylariomycetidae</taxon>
        <taxon>Xylariales</taxon>
        <taxon>Xylariaceae</taxon>
        <taxon>Xylaria</taxon>
    </lineage>
</organism>
<dbReference type="Gene3D" id="3.40.630.30">
    <property type="match status" value="1"/>
</dbReference>
<dbReference type="InParanoid" id="A0A7C8IMG0"/>
<dbReference type="Pfam" id="PF13302">
    <property type="entry name" value="Acetyltransf_3"/>
    <property type="match status" value="1"/>
</dbReference>
<dbReference type="PANTHER" id="PTHR43328">
    <property type="entry name" value="ACETYLTRANSFERASE-RELATED"/>
    <property type="match status" value="1"/>
</dbReference>
<dbReference type="PANTHER" id="PTHR43328:SF1">
    <property type="entry name" value="N-ACETYLTRANSFERASE DOMAIN-CONTAINING PROTEIN"/>
    <property type="match status" value="1"/>
</dbReference>
<evidence type="ECO:0000313" key="2">
    <source>
        <dbReference type="EMBL" id="KAF2964743.1"/>
    </source>
</evidence>
<reference evidence="2 3" key="1">
    <citation type="submission" date="2019-12" db="EMBL/GenBank/DDBJ databases">
        <title>Draft genome sequence of the ascomycete Xylaria multiplex DSM 110363.</title>
        <authorList>
            <person name="Buettner E."/>
            <person name="Kellner H."/>
        </authorList>
    </citation>
    <scope>NUCLEOTIDE SEQUENCE [LARGE SCALE GENOMIC DNA]</scope>
    <source>
        <strain evidence="2 3">DSM 110363</strain>
    </source>
</reference>
<name>A0A7C8IMG0_9PEZI</name>
<dbReference type="EMBL" id="WUBL01000138">
    <property type="protein sequence ID" value="KAF2964743.1"/>
    <property type="molecule type" value="Genomic_DNA"/>
</dbReference>
<dbReference type="AlphaFoldDB" id="A0A7C8IMG0"/>
<proteinExistence type="predicted"/>
<evidence type="ECO:0000259" key="1">
    <source>
        <dbReference type="Pfam" id="PF13302"/>
    </source>
</evidence>
<sequence length="81" mass="9156">MSSSAAQSVQTRFKISHPEEYFALGYWLGEDHWHQGIATEAVSAFTKWAFDNFDNLLRLEAEVSDGNAAGARVLEKVEFEF</sequence>
<dbReference type="InterPro" id="IPR016181">
    <property type="entry name" value="Acyl_CoA_acyltransferase"/>
</dbReference>
<keyword evidence="3" id="KW-1185">Reference proteome</keyword>
<dbReference type="OrthoDB" id="630895at2759"/>
<gene>
    <name evidence="2" type="ORF">GQX73_g8824</name>
</gene>
<comment type="caution">
    <text evidence="2">The sequence shown here is derived from an EMBL/GenBank/DDBJ whole genome shotgun (WGS) entry which is preliminary data.</text>
</comment>
<evidence type="ECO:0000313" key="3">
    <source>
        <dbReference type="Proteomes" id="UP000481858"/>
    </source>
</evidence>
<protein>
    <recommendedName>
        <fullName evidence="1">N-acetyltransferase domain-containing protein</fullName>
    </recommendedName>
</protein>
<dbReference type="GO" id="GO:0016747">
    <property type="term" value="F:acyltransferase activity, transferring groups other than amino-acyl groups"/>
    <property type="evidence" value="ECO:0007669"/>
    <property type="project" value="InterPro"/>
</dbReference>